<dbReference type="AlphaFoldDB" id="A0A173TRF3"/>
<dbReference type="InterPro" id="IPR014944">
    <property type="entry name" value="Toxin_SymE-like"/>
</dbReference>
<name>A0A173TRF3_ANAHA</name>
<proteinExistence type="predicted"/>
<organism evidence="2 3">
    <name type="scientific">Anaerostipes hadrus</name>
    <dbReference type="NCBI Taxonomy" id="649756"/>
    <lineage>
        <taxon>Bacteria</taxon>
        <taxon>Bacillati</taxon>
        <taxon>Bacillota</taxon>
        <taxon>Clostridia</taxon>
        <taxon>Lachnospirales</taxon>
        <taxon>Lachnospiraceae</taxon>
        <taxon>Anaerostipes</taxon>
    </lineage>
</organism>
<dbReference type="GO" id="GO:0016070">
    <property type="term" value="P:RNA metabolic process"/>
    <property type="evidence" value="ECO:0007669"/>
    <property type="project" value="InterPro"/>
</dbReference>
<dbReference type="GO" id="GO:0016788">
    <property type="term" value="F:hydrolase activity, acting on ester bonds"/>
    <property type="evidence" value="ECO:0007669"/>
    <property type="project" value="InterPro"/>
</dbReference>
<dbReference type="EMBL" id="CYXY01000012">
    <property type="protein sequence ID" value="CUN03778.1"/>
    <property type="molecule type" value="Genomic_DNA"/>
</dbReference>
<protein>
    <submittedName>
        <fullName evidence="2">Endoribonuclease SymE</fullName>
    </submittedName>
</protein>
<dbReference type="GO" id="GO:0005737">
    <property type="term" value="C:cytoplasm"/>
    <property type="evidence" value="ECO:0007669"/>
    <property type="project" value="InterPro"/>
</dbReference>
<dbReference type="RefSeq" id="WP_055073092.1">
    <property type="nucleotide sequence ID" value="NZ_CYXY01000012.1"/>
</dbReference>
<evidence type="ECO:0000259" key="1">
    <source>
        <dbReference type="Pfam" id="PF08845"/>
    </source>
</evidence>
<dbReference type="Proteomes" id="UP000095553">
    <property type="component" value="Unassembled WGS sequence"/>
</dbReference>
<dbReference type="GO" id="GO:0003723">
    <property type="term" value="F:RNA binding"/>
    <property type="evidence" value="ECO:0007669"/>
    <property type="project" value="InterPro"/>
</dbReference>
<evidence type="ECO:0000313" key="2">
    <source>
        <dbReference type="EMBL" id="CUN03778.1"/>
    </source>
</evidence>
<dbReference type="Pfam" id="PF08845">
    <property type="entry name" value="SymE_toxin"/>
    <property type="match status" value="1"/>
</dbReference>
<accession>A0A173TRF3</accession>
<sequence>MYKSKRSLKVYEAPLSLNSKQQIPKIQLQGQWLEALGYHVGDKIDVQSTNDTIIINKVKTK</sequence>
<reference evidence="2 3" key="1">
    <citation type="submission" date="2015-09" db="EMBL/GenBank/DDBJ databases">
        <authorList>
            <consortium name="Pathogen Informatics"/>
        </authorList>
    </citation>
    <scope>NUCLEOTIDE SEQUENCE [LARGE SCALE GENOMIC DNA]</scope>
    <source>
        <strain evidence="2 3">2789STDY5834959</strain>
    </source>
</reference>
<feature type="domain" description="Toxin SymE-like" evidence="1">
    <location>
        <begin position="6"/>
        <end position="56"/>
    </location>
</feature>
<gene>
    <name evidence="2" type="ORF">ERS852571_02141</name>
</gene>
<evidence type="ECO:0000313" key="3">
    <source>
        <dbReference type="Proteomes" id="UP000095553"/>
    </source>
</evidence>